<accession>A0A399RCP3</accession>
<proteinExistence type="predicted"/>
<feature type="chain" id="PRO_5017224468" evidence="1">
    <location>
        <begin position="23"/>
        <end position="254"/>
    </location>
</feature>
<comment type="caution">
    <text evidence="2">The sequence shown here is derived from an EMBL/GenBank/DDBJ whole genome shotgun (WGS) entry which is preliminary data.</text>
</comment>
<dbReference type="OrthoDB" id="7631035at2"/>
<dbReference type="RefSeq" id="WP_119376356.1">
    <property type="nucleotide sequence ID" value="NZ_QWFX01000012.1"/>
</dbReference>
<dbReference type="AlphaFoldDB" id="A0A399RCP3"/>
<dbReference type="Proteomes" id="UP000266385">
    <property type="component" value="Unassembled WGS sequence"/>
</dbReference>
<feature type="signal peptide" evidence="1">
    <location>
        <begin position="1"/>
        <end position="22"/>
    </location>
</feature>
<evidence type="ECO:0000256" key="1">
    <source>
        <dbReference type="SAM" id="SignalP"/>
    </source>
</evidence>
<reference evidence="2 3" key="1">
    <citation type="submission" date="2018-08" db="EMBL/GenBank/DDBJ databases">
        <title>Henriciella mobilis sp. nov., isolated from seawater.</title>
        <authorList>
            <person name="Cheng H."/>
            <person name="Wu Y.-H."/>
            <person name="Xu X.-W."/>
            <person name="Guo L.-L."/>
        </authorList>
    </citation>
    <scope>NUCLEOTIDE SEQUENCE [LARGE SCALE GENOMIC DNA]</scope>
    <source>
        <strain evidence="2 3">JN25</strain>
    </source>
</reference>
<keyword evidence="3" id="KW-1185">Reference proteome</keyword>
<evidence type="ECO:0000313" key="3">
    <source>
        <dbReference type="Proteomes" id="UP000266385"/>
    </source>
</evidence>
<organism evidence="2 3">
    <name type="scientific">Henriciella mobilis</name>
    <dbReference type="NCBI Taxonomy" id="2305467"/>
    <lineage>
        <taxon>Bacteria</taxon>
        <taxon>Pseudomonadati</taxon>
        <taxon>Pseudomonadota</taxon>
        <taxon>Alphaproteobacteria</taxon>
        <taxon>Hyphomonadales</taxon>
        <taxon>Hyphomonadaceae</taxon>
        <taxon>Henriciella</taxon>
    </lineage>
</organism>
<protein>
    <submittedName>
        <fullName evidence="2">DUF481 domain-containing protein</fullName>
    </submittedName>
</protein>
<keyword evidence="1" id="KW-0732">Signal</keyword>
<sequence length="254" mass="27313">MMIRSTATLALCLSGSALVASAQDGWSGEGSFSAGYTTGNTETTDLGLAVKLDREAGLWTYSAEAAADYGETDEVETKNRWFLAGEIDRQLGDRLFGFVRSSYESDEFSGFDSRLFVGGGLGYEILDGEKTTWSVQGGPGLKIDEVKETTVTVKGTPVTTPASTEESFSLVGGSEFRHQFNDSVRFSNDTDILYAEESTQIGNVSALTASLTNTLSARFSFEVRHDTNPPPGFEATDTVTRASVVYTFGKQKDG</sequence>
<gene>
    <name evidence="2" type="ORF">D1223_10350</name>
</gene>
<dbReference type="EMBL" id="QWFX01000012">
    <property type="protein sequence ID" value="RIJ29336.1"/>
    <property type="molecule type" value="Genomic_DNA"/>
</dbReference>
<name>A0A399RCP3_9PROT</name>
<dbReference type="InterPro" id="IPR007433">
    <property type="entry name" value="DUF481"/>
</dbReference>
<dbReference type="Pfam" id="PF04338">
    <property type="entry name" value="DUF481"/>
    <property type="match status" value="1"/>
</dbReference>
<evidence type="ECO:0000313" key="2">
    <source>
        <dbReference type="EMBL" id="RIJ29336.1"/>
    </source>
</evidence>